<keyword evidence="5" id="KW-0067">ATP-binding</keyword>
<keyword evidence="3" id="KW-0548">Nucleotidyltransferase</keyword>
<dbReference type="PANTHER" id="PTHR40459:SF1">
    <property type="entry name" value="CONSERVED HYPOTHETICAL ALANINE AND LEUCINE RICH PROTEIN"/>
    <property type="match status" value="1"/>
</dbReference>
<dbReference type="InterPro" id="IPR011914">
    <property type="entry name" value="RfaE_dom_II"/>
</dbReference>
<comment type="catalytic activity">
    <reaction evidence="7">
        <text>D-glycero-beta-D-manno-heptose 1-phosphate + ATP + H(+) = ADP-D-glycero-beta-D-manno-heptose + diphosphate</text>
        <dbReference type="Rhea" id="RHEA:27465"/>
        <dbReference type="ChEBI" id="CHEBI:15378"/>
        <dbReference type="ChEBI" id="CHEBI:30616"/>
        <dbReference type="ChEBI" id="CHEBI:33019"/>
        <dbReference type="ChEBI" id="CHEBI:59967"/>
        <dbReference type="ChEBI" id="CHEBI:61593"/>
        <dbReference type="EC" id="2.7.7.70"/>
    </reaction>
</comment>
<evidence type="ECO:0000256" key="3">
    <source>
        <dbReference type="ARBA" id="ARBA00022695"/>
    </source>
</evidence>
<dbReference type="GO" id="GO:0016773">
    <property type="term" value="F:phosphotransferase activity, alcohol group as acceptor"/>
    <property type="evidence" value="ECO:0007669"/>
    <property type="project" value="InterPro"/>
</dbReference>
<dbReference type="InterPro" id="IPR036291">
    <property type="entry name" value="NAD(P)-bd_dom_sf"/>
</dbReference>
<organism evidence="11">
    <name type="scientific">anaerobic digester metagenome</name>
    <dbReference type="NCBI Taxonomy" id="1263854"/>
    <lineage>
        <taxon>unclassified sequences</taxon>
        <taxon>metagenomes</taxon>
        <taxon>ecological metagenomes</taxon>
    </lineage>
</organism>
<dbReference type="AlphaFoldDB" id="A0A485M517"/>
<evidence type="ECO:0000256" key="1">
    <source>
        <dbReference type="ARBA" id="ARBA00012519"/>
    </source>
</evidence>
<keyword evidence="2" id="KW-0808">Transferase</keyword>
<reference evidence="11" key="1">
    <citation type="submission" date="2019-03" db="EMBL/GenBank/DDBJ databases">
        <authorList>
            <person name="Hao L."/>
        </authorList>
    </citation>
    <scope>NUCLEOTIDE SEQUENCE</scope>
</reference>
<accession>A0A485M517</accession>
<dbReference type="GO" id="GO:0005524">
    <property type="term" value="F:ATP binding"/>
    <property type="evidence" value="ECO:0007669"/>
    <property type="project" value="UniProtKB-KW"/>
</dbReference>
<feature type="domain" description="Cytidyltransferase-like" evidence="8">
    <location>
        <begin position="294"/>
        <end position="388"/>
    </location>
</feature>
<dbReference type="NCBIfam" id="TIGR02199">
    <property type="entry name" value="rfaE_dom_II"/>
    <property type="match status" value="1"/>
</dbReference>
<dbReference type="Gene3D" id="3.40.50.720">
    <property type="entry name" value="NAD(P)-binding Rossmann-like Domain"/>
    <property type="match status" value="1"/>
</dbReference>
<evidence type="ECO:0000259" key="10">
    <source>
        <dbReference type="Pfam" id="PF10728"/>
    </source>
</evidence>
<evidence type="ECO:0000256" key="6">
    <source>
        <dbReference type="ARBA" id="ARBA00023277"/>
    </source>
</evidence>
<dbReference type="Gene3D" id="3.40.50.620">
    <property type="entry name" value="HUPs"/>
    <property type="match status" value="1"/>
</dbReference>
<dbReference type="SUPFAM" id="SSF52374">
    <property type="entry name" value="Nucleotidylyl transferase"/>
    <property type="match status" value="1"/>
</dbReference>
<evidence type="ECO:0000259" key="9">
    <source>
        <dbReference type="Pfam" id="PF10727"/>
    </source>
</evidence>
<feature type="domain" description="DUF2520" evidence="10">
    <location>
        <begin position="131"/>
        <end position="254"/>
    </location>
</feature>
<evidence type="ECO:0000256" key="2">
    <source>
        <dbReference type="ARBA" id="ARBA00022679"/>
    </source>
</evidence>
<keyword evidence="4" id="KW-0547">Nucleotide-binding</keyword>
<proteinExistence type="predicted"/>
<dbReference type="GO" id="GO:0005975">
    <property type="term" value="P:carbohydrate metabolic process"/>
    <property type="evidence" value="ECO:0007669"/>
    <property type="project" value="InterPro"/>
</dbReference>
<dbReference type="InterPro" id="IPR018931">
    <property type="entry name" value="DUF2520"/>
</dbReference>
<dbReference type="InterPro" id="IPR014729">
    <property type="entry name" value="Rossmann-like_a/b/a_fold"/>
</dbReference>
<dbReference type="GO" id="GO:0016779">
    <property type="term" value="F:nucleotidyltransferase activity"/>
    <property type="evidence" value="ECO:0007669"/>
    <property type="project" value="UniProtKB-KW"/>
</dbReference>
<evidence type="ECO:0000256" key="7">
    <source>
        <dbReference type="ARBA" id="ARBA00047428"/>
    </source>
</evidence>
<sequence>MRYKFSVIGLGKVGSAMLALLAQAGHCPVWAVSSGGERGDVTVYPDVPPEPCGAEVVLLAVPDSVIAHVAGRIAEKWKESCEGLVFCHFSGLHASDLLEPLAWYGGETGSLHPLQAIADASQTGNAIREAFFTFEGSPRAGEAASDLVASLGSHMLTIAPEDKVLYHAAAVIASNYLVAIASQASELLKGMGLGMEQLIPLIQSTVNNLKACGEAALTGPIQRGDWNTVEAHISSLRENYPDLLPSYLALGRYTARLATGAWPDALGSGEKVLDLRTLRKRLAAARARGMRVVFTNGCFDILHEGHVSYLREAKALGDILVVGLNSDTSVRRLKGPERPVNGEASRAAVLSGLEVVDYVCVFEEDTPYELIRELRPDVLVKGGDWDTDRIVGADIVASYGGEVRSLAFREGHSTTGIINRIRSDGSS</sequence>
<dbReference type="Gene3D" id="1.10.1040.20">
    <property type="entry name" value="ProC-like, C-terminal domain"/>
    <property type="match status" value="1"/>
</dbReference>
<evidence type="ECO:0000313" key="11">
    <source>
        <dbReference type="EMBL" id="VFU16788.1"/>
    </source>
</evidence>
<keyword evidence="6" id="KW-0119">Carbohydrate metabolism</keyword>
<dbReference type="InterPro" id="IPR037108">
    <property type="entry name" value="TM1727-like_C_sf"/>
</dbReference>
<evidence type="ECO:0000256" key="4">
    <source>
        <dbReference type="ARBA" id="ARBA00022741"/>
    </source>
</evidence>
<evidence type="ECO:0000256" key="5">
    <source>
        <dbReference type="ARBA" id="ARBA00022840"/>
    </source>
</evidence>
<dbReference type="SUPFAM" id="SSF48179">
    <property type="entry name" value="6-phosphogluconate dehydrogenase C-terminal domain-like"/>
    <property type="match status" value="1"/>
</dbReference>
<protein>
    <recommendedName>
        <fullName evidence="1">D-glycero-beta-D-manno-heptose 1-phosphate adenylyltransferase</fullName>
        <ecNumber evidence="1">2.7.7.70</ecNumber>
    </recommendedName>
</protein>
<dbReference type="Pfam" id="PF01467">
    <property type="entry name" value="CTP_transf_like"/>
    <property type="match status" value="1"/>
</dbReference>
<dbReference type="Pfam" id="PF10727">
    <property type="entry name" value="Rossmann-like"/>
    <property type="match status" value="1"/>
</dbReference>
<dbReference type="InterPro" id="IPR008927">
    <property type="entry name" value="6-PGluconate_DH-like_C_sf"/>
</dbReference>
<dbReference type="SUPFAM" id="SSF51735">
    <property type="entry name" value="NAD(P)-binding Rossmann-fold domains"/>
    <property type="match status" value="1"/>
</dbReference>
<dbReference type="NCBIfam" id="TIGR00125">
    <property type="entry name" value="cyt_tran_rel"/>
    <property type="match status" value="1"/>
</dbReference>
<dbReference type="InterPro" id="IPR019665">
    <property type="entry name" value="OxRdtase/DH_put_Rossmann_dom"/>
</dbReference>
<evidence type="ECO:0000259" key="8">
    <source>
        <dbReference type="Pfam" id="PF01467"/>
    </source>
</evidence>
<dbReference type="EMBL" id="CAADRM010000121">
    <property type="protein sequence ID" value="VFU16788.1"/>
    <property type="molecule type" value="Genomic_DNA"/>
</dbReference>
<dbReference type="PANTHER" id="PTHR40459">
    <property type="entry name" value="CONSERVED HYPOTHETICAL ALANINE AND LEUCINE RICH PROTEIN"/>
    <property type="match status" value="1"/>
</dbReference>
<feature type="domain" description="Putative oxidoreductase/dehydrogenase Rossmann-like" evidence="9">
    <location>
        <begin position="2"/>
        <end position="113"/>
    </location>
</feature>
<dbReference type="EC" id="2.7.7.70" evidence="1"/>
<dbReference type="InterPro" id="IPR004821">
    <property type="entry name" value="Cyt_trans-like"/>
</dbReference>
<dbReference type="Pfam" id="PF10728">
    <property type="entry name" value="DUF2520"/>
    <property type="match status" value="1"/>
</dbReference>
<name>A0A485M517_9ZZZZ</name>
<gene>
    <name evidence="11" type="primary">hldE</name>
    <name evidence="11" type="ORF">SCFA_560013</name>
</gene>